<evidence type="ECO:0000313" key="4">
    <source>
        <dbReference type="Proteomes" id="UP000184204"/>
    </source>
</evidence>
<sequence>MRKNKIKNVMVHKADLFDLQPLSNKIVVFHTDIIERKLKQSGLSKKNKLEVLDKIIDNLKSAGL</sequence>
<name>A0A0X1U7Y5_ANAPI</name>
<reference evidence="3" key="2">
    <citation type="submission" date="2016-01" db="EMBL/GenBank/DDBJ databases">
        <authorList>
            <person name="Poehlein A."/>
            <person name="Schlien K."/>
            <person name="Gottschalk G."/>
            <person name="Buckel W."/>
            <person name="Daniel R."/>
        </authorList>
    </citation>
    <scope>NUCLEOTIDE SEQUENCE [LARGE SCALE GENOMIC DNA]</scope>
    <source>
        <strain evidence="3">X2</strain>
    </source>
</reference>
<gene>
    <name evidence="1" type="ORF">CPRO_14500</name>
    <name evidence="2" type="ORF">SAMN02745151_01261</name>
</gene>
<accession>A0A0X1U7Y5</accession>
<dbReference type="Proteomes" id="UP000068026">
    <property type="component" value="Chromosome"/>
</dbReference>
<evidence type="ECO:0000313" key="3">
    <source>
        <dbReference type="Proteomes" id="UP000068026"/>
    </source>
</evidence>
<dbReference type="EMBL" id="CP014223">
    <property type="protein sequence ID" value="AMJ41043.1"/>
    <property type="molecule type" value="Genomic_DNA"/>
</dbReference>
<dbReference type="EMBL" id="FQUA01000004">
    <property type="protein sequence ID" value="SHE62084.1"/>
    <property type="molecule type" value="Genomic_DNA"/>
</dbReference>
<proteinExistence type="predicted"/>
<dbReference type="OrthoDB" id="1913675at2"/>
<reference evidence="2" key="3">
    <citation type="submission" date="2016-11" db="EMBL/GenBank/DDBJ databases">
        <authorList>
            <person name="Varghese N."/>
            <person name="Submissions S."/>
        </authorList>
    </citation>
    <scope>NUCLEOTIDE SEQUENCE</scope>
    <source>
        <strain evidence="2">DSM 1682</strain>
    </source>
</reference>
<evidence type="ECO:0000313" key="1">
    <source>
        <dbReference type="EMBL" id="AMJ41043.1"/>
    </source>
</evidence>
<reference evidence="1 3" key="1">
    <citation type="journal article" date="2016" name="Genome Announc.">
        <title>Complete Genome Sequence of the Amino Acid-Fermenting Clostridium propionicum X2 (DSM 1682).</title>
        <authorList>
            <person name="Poehlein A."/>
            <person name="Schlien K."/>
            <person name="Chowdhury N.P."/>
            <person name="Gottschalk G."/>
            <person name="Buckel W."/>
            <person name="Daniel R."/>
        </authorList>
    </citation>
    <scope>NUCLEOTIDE SEQUENCE [LARGE SCALE GENOMIC DNA]</scope>
    <source>
        <strain evidence="1 3">X2</strain>
    </source>
</reference>
<dbReference type="Proteomes" id="UP000184204">
    <property type="component" value="Unassembled WGS sequence"/>
</dbReference>
<keyword evidence="3" id="KW-1185">Reference proteome</keyword>
<reference evidence="4" key="4">
    <citation type="submission" date="2016-11" db="EMBL/GenBank/DDBJ databases">
        <authorList>
            <person name="Jaros S."/>
            <person name="Januszkiewicz K."/>
            <person name="Wedrychowicz H."/>
        </authorList>
    </citation>
    <scope>NUCLEOTIDE SEQUENCE [LARGE SCALE GENOMIC DNA]</scope>
    <source>
        <strain evidence="4">DSM 1682</strain>
    </source>
</reference>
<dbReference type="KEGG" id="cpro:CPRO_14500"/>
<dbReference type="AlphaFoldDB" id="A0A0X1U7Y5"/>
<protein>
    <recommendedName>
        <fullName evidence="5">PemK-like protein</fullName>
    </recommendedName>
</protein>
<dbReference type="RefSeq" id="WP_066049597.1">
    <property type="nucleotide sequence ID" value="NZ_CP014223.1"/>
</dbReference>
<evidence type="ECO:0000313" key="2">
    <source>
        <dbReference type="EMBL" id="SHE62084.1"/>
    </source>
</evidence>
<organism evidence="2 4">
    <name type="scientific">Anaerotignum propionicum DSM 1682</name>
    <dbReference type="NCBI Taxonomy" id="991789"/>
    <lineage>
        <taxon>Bacteria</taxon>
        <taxon>Bacillati</taxon>
        <taxon>Bacillota</taxon>
        <taxon>Clostridia</taxon>
        <taxon>Lachnospirales</taxon>
        <taxon>Anaerotignaceae</taxon>
        <taxon>Anaerotignum</taxon>
    </lineage>
</organism>
<evidence type="ECO:0008006" key="5">
    <source>
        <dbReference type="Google" id="ProtNLM"/>
    </source>
</evidence>